<dbReference type="eggNOG" id="COG3335">
    <property type="taxonomic scope" value="Bacteria"/>
</dbReference>
<keyword evidence="3" id="KW-1185">Reference proteome</keyword>
<dbReference type="Proteomes" id="UP000028006">
    <property type="component" value="Unassembled WGS sequence"/>
</dbReference>
<proteinExistence type="predicted"/>
<reference evidence="2 3" key="1">
    <citation type="submission" date="2014-06" db="EMBL/GenBank/DDBJ databases">
        <title>Whole Genome Sequences of Three Symbiotic Endozoicomonas Bacteria.</title>
        <authorList>
            <person name="Neave M.J."/>
            <person name="Apprill A."/>
            <person name="Voolstra C.R."/>
        </authorList>
    </citation>
    <scope>NUCLEOTIDE SEQUENCE [LARGE SCALE GENOMIC DNA]</scope>
    <source>
        <strain evidence="2 3">LMG 24815</strain>
    </source>
</reference>
<dbReference type="RefSeq" id="WP_051790785.1">
    <property type="nucleotide sequence ID" value="NZ_JOKG01000008.1"/>
</dbReference>
<sequence length="118" mass="13723">MAFRSWNQKNRLIPSANEKKGGGRKPLTQIFPELADRLLVILKDHTAGDPMRQEVKWTNLSRRQIAQRLKESGTPANKNVVSKLLHKLGFRRRKPQKKRTMKQHKDRNAQFENIARSG</sequence>
<feature type="compositionally biased region" description="Polar residues" evidence="1">
    <location>
        <begin position="1"/>
        <end position="10"/>
    </location>
</feature>
<dbReference type="AlphaFoldDB" id="A0A081MYR9"/>
<gene>
    <name evidence="2" type="ORF">GZ77_26040</name>
</gene>
<accession>A0A081MYR9</accession>
<evidence type="ECO:0000256" key="1">
    <source>
        <dbReference type="SAM" id="MobiDB-lite"/>
    </source>
</evidence>
<evidence type="ECO:0008006" key="4">
    <source>
        <dbReference type="Google" id="ProtNLM"/>
    </source>
</evidence>
<evidence type="ECO:0000313" key="3">
    <source>
        <dbReference type="Proteomes" id="UP000028006"/>
    </source>
</evidence>
<feature type="region of interest" description="Disordered" evidence="1">
    <location>
        <begin position="92"/>
        <end position="118"/>
    </location>
</feature>
<comment type="caution">
    <text evidence="2">The sequence shown here is derived from an EMBL/GenBank/DDBJ whole genome shotgun (WGS) entry which is preliminary data.</text>
</comment>
<organism evidence="2 3">
    <name type="scientific">Endozoicomonas montiporae</name>
    <dbReference type="NCBI Taxonomy" id="1027273"/>
    <lineage>
        <taxon>Bacteria</taxon>
        <taxon>Pseudomonadati</taxon>
        <taxon>Pseudomonadota</taxon>
        <taxon>Gammaproteobacteria</taxon>
        <taxon>Oceanospirillales</taxon>
        <taxon>Endozoicomonadaceae</taxon>
        <taxon>Endozoicomonas</taxon>
    </lineage>
</organism>
<dbReference type="Pfam" id="PF07592">
    <property type="entry name" value="DDE_Tnp_ISAZ013"/>
    <property type="match status" value="1"/>
</dbReference>
<name>A0A081MYR9_9GAMM</name>
<dbReference type="InterPro" id="IPR011518">
    <property type="entry name" value="Transposase_36"/>
</dbReference>
<feature type="compositionally biased region" description="Basic residues" evidence="1">
    <location>
        <begin position="92"/>
        <end position="105"/>
    </location>
</feature>
<evidence type="ECO:0000313" key="2">
    <source>
        <dbReference type="EMBL" id="KEQ11342.1"/>
    </source>
</evidence>
<protein>
    <recommendedName>
        <fullName evidence="4">Transposase</fullName>
    </recommendedName>
</protein>
<feature type="region of interest" description="Disordered" evidence="1">
    <location>
        <begin position="1"/>
        <end position="26"/>
    </location>
</feature>
<dbReference type="EMBL" id="JOKG01000008">
    <property type="protein sequence ID" value="KEQ11342.1"/>
    <property type="molecule type" value="Genomic_DNA"/>
</dbReference>